<dbReference type="FunFam" id="1.10.8.60:FF:000014">
    <property type="entry name" value="DNA-binding transcriptional regulator NtrC"/>
    <property type="match status" value="1"/>
</dbReference>
<feature type="domain" description="Sigma-54 factor interaction" evidence="7">
    <location>
        <begin position="100"/>
        <end position="329"/>
    </location>
</feature>
<dbReference type="Gene3D" id="1.10.8.60">
    <property type="match status" value="1"/>
</dbReference>
<keyword evidence="2" id="KW-0067">ATP-binding</keyword>
<evidence type="ECO:0000256" key="1">
    <source>
        <dbReference type="ARBA" id="ARBA00022741"/>
    </source>
</evidence>
<dbReference type="Pfam" id="PF25601">
    <property type="entry name" value="AAA_lid_14"/>
    <property type="match status" value="1"/>
</dbReference>
<dbReference type="SMART" id="SM00382">
    <property type="entry name" value="AAA"/>
    <property type="match status" value="1"/>
</dbReference>
<dbReference type="PANTHER" id="PTHR32071:SF123">
    <property type="entry name" value="DNA-BINDING TRANSCRIPTIONAL ACTIVATOR HYFR-RELATED"/>
    <property type="match status" value="1"/>
</dbReference>
<dbReference type="GO" id="GO:0003677">
    <property type="term" value="F:DNA binding"/>
    <property type="evidence" value="ECO:0007669"/>
    <property type="project" value="UniProtKB-KW"/>
</dbReference>
<protein>
    <recommendedName>
        <fullName evidence="7">Sigma-54 factor interaction domain-containing protein</fullName>
    </recommendedName>
</protein>
<evidence type="ECO:0000259" key="7">
    <source>
        <dbReference type="PROSITE" id="PS50045"/>
    </source>
</evidence>
<evidence type="ECO:0000313" key="9">
    <source>
        <dbReference type="Proteomes" id="UP000223913"/>
    </source>
</evidence>
<evidence type="ECO:0000256" key="5">
    <source>
        <dbReference type="ARBA" id="ARBA00023159"/>
    </source>
</evidence>
<dbReference type="InterPro" id="IPR027417">
    <property type="entry name" value="P-loop_NTPase"/>
</dbReference>
<evidence type="ECO:0000256" key="4">
    <source>
        <dbReference type="ARBA" id="ARBA00023125"/>
    </source>
</evidence>
<dbReference type="AlphaFoldDB" id="A0A2D0MXK6"/>
<keyword evidence="9" id="KW-1185">Reference proteome</keyword>
<dbReference type="InterPro" id="IPR025944">
    <property type="entry name" value="Sigma_54_int_dom_CS"/>
</dbReference>
<evidence type="ECO:0000256" key="3">
    <source>
        <dbReference type="ARBA" id="ARBA00023015"/>
    </source>
</evidence>
<gene>
    <name evidence="8" type="ORF">CRP01_39300</name>
</gene>
<sequence length="347" mass="39396">MDQPLNGILAHSDQESWSERWTRVKSDGQRELQYSVKTADDQLVPVKAREFFLTLDGNDAVCLFWQSTAKTDAGAGKAGQPNQERFNLEEINLQQNSSGIISKNRKYRKVLKQVEQVADTHATVLIEGETGTGKELLANAIHNLSGRRKSPFVKVNCAAIPEHLAGSELFGHEKGAFTGAFQRKIGRFEMADGGTLLLDEVGELPIHLQPKLLRVLQEGEFERLGGNKTIKINVRLIAATNRDLKKMISEGDFREDLYFRLSVFPIYNLPLRERKDDIPLLAKFFIEKFNQKMGRKVKQISGEDMKVLMNYNFPGNIRELENIIERAIILSKGDELNLRPFLMQQQQ</sequence>
<accession>A0A2D0MXK6</accession>
<dbReference type="InterPro" id="IPR058031">
    <property type="entry name" value="AAA_lid_NorR"/>
</dbReference>
<name>A0A2D0MXK6_FLAN2</name>
<proteinExistence type="predicted"/>
<reference evidence="8 9" key="1">
    <citation type="submission" date="2017-10" db="EMBL/GenBank/DDBJ databases">
        <title>The draft genome sequence of Lewinella nigricans NBRC 102662.</title>
        <authorList>
            <person name="Wang K."/>
        </authorList>
    </citation>
    <scope>NUCLEOTIDE SEQUENCE [LARGE SCALE GENOMIC DNA]</scope>
    <source>
        <strain evidence="8 9">NBRC 102662</strain>
    </source>
</reference>
<dbReference type="InterPro" id="IPR025662">
    <property type="entry name" value="Sigma_54_int_dom_ATP-bd_1"/>
</dbReference>
<keyword evidence="4" id="KW-0238">DNA-binding</keyword>
<dbReference type="OrthoDB" id="9767722at2"/>
<organism evidence="8 9">
    <name type="scientific">Flavilitoribacter nigricans (strain ATCC 23147 / DSM 23189 / NBRC 102662 / NCIMB 1420 / SS-2)</name>
    <name type="common">Lewinella nigricans</name>
    <dbReference type="NCBI Taxonomy" id="1122177"/>
    <lineage>
        <taxon>Bacteria</taxon>
        <taxon>Pseudomonadati</taxon>
        <taxon>Bacteroidota</taxon>
        <taxon>Saprospiria</taxon>
        <taxon>Saprospirales</taxon>
        <taxon>Lewinellaceae</taxon>
        <taxon>Flavilitoribacter</taxon>
    </lineage>
</organism>
<comment type="caution">
    <text evidence="8">The sequence shown here is derived from an EMBL/GenBank/DDBJ whole genome shotgun (WGS) entry which is preliminary data.</text>
</comment>
<evidence type="ECO:0000313" key="8">
    <source>
        <dbReference type="EMBL" id="PHN01012.1"/>
    </source>
</evidence>
<keyword evidence="6" id="KW-0804">Transcription</keyword>
<dbReference type="Proteomes" id="UP000223913">
    <property type="component" value="Unassembled WGS sequence"/>
</dbReference>
<dbReference type="PROSITE" id="PS00688">
    <property type="entry name" value="SIGMA54_INTERACT_3"/>
    <property type="match status" value="1"/>
</dbReference>
<dbReference type="Pfam" id="PF00158">
    <property type="entry name" value="Sigma54_activat"/>
    <property type="match status" value="1"/>
</dbReference>
<dbReference type="InterPro" id="IPR002078">
    <property type="entry name" value="Sigma_54_int"/>
</dbReference>
<evidence type="ECO:0000256" key="6">
    <source>
        <dbReference type="ARBA" id="ARBA00023163"/>
    </source>
</evidence>
<dbReference type="InterPro" id="IPR025943">
    <property type="entry name" value="Sigma_54_int_dom_ATP-bd_2"/>
</dbReference>
<dbReference type="InterPro" id="IPR003593">
    <property type="entry name" value="AAA+_ATPase"/>
</dbReference>
<dbReference type="FunFam" id="3.40.50.300:FF:000006">
    <property type="entry name" value="DNA-binding transcriptional regulator NtrC"/>
    <property type="match status" value="1"/>
</dbReference>
<keyword evidence="1" id="KW-0547">Nucleotide-binding</keyword>
<keyword evidence="5" id="KW-0010">Activator</keyword>
<keyword evidence="3" id="KW-0805">Transcription regulation</keyword>
<dbReference type="PROSITE" id="PS00676">
    <property type="entry name" value="SIGMA54_INTERACT_2"/>
    <property type="match status" value="1"/>
</dbReference>
<evidence type="ECO:0000256" key="2">
    <source>
        <dbReference type="ARBA" id="ARBA00022840"/>
    </source>
</evidence>
<dbReference type="EMBL" id="PDUD01000066">
    <property type="protein sequence ID" value="PHN01012.1"/>
    <property type="molecule type" value="Genomic_DNA"/>
</dbReference>
<dbReference type="Gene3D" id="3.40.50.300">
    <property type="entry name" value="P-loop containing nucleotide triphosphate hydrolases"/>
    <property type="match status" value="1"/>
</dbReference>
<dbReference type="GO" id="GO:0005524">
    <property type="term" value="F:ATP binding"/>
    <property type="evidence" value="ECO:0007669"/>
    <property type="project" value="UniProtKB-KW"/>
</dbReference>
<dbReference type="PROSITE" id="PS50045">
    <property type="entry name" value="SIGMA54_INTERACT_4"/>
    <property type="match status" value="1"/>
</dbReference>
<dbReference type="CDD" id="cd00009">
    <property type="entry name" value="AAA"/>
    <property type="match status" value="1"/>
</dbReference>
<dbReference type="SUPFAM" id="SSF52540">
    <property type="entry name" value="P-loop containing nucleoside triphosphate hydrolases"/>
    <property type="match status" value="1"/>
</dbReference>
<dbReference type="PANTHER" id="PTHR32071">
    <property type="entry name" value="TRANSCRIPTIONAL REGULATORY PROTEIN"/>
    <property type="match status" value="1"/>
</dbReference>
<dbReference type="GO" id="GO:0006355">
    <property type="term" value="P:regulation of DNA-templated transcription"/>
    <property type="evidence" value="ECO:0007669"/>
    <property type="project" value="InterPro"/>
</dbReference>
<dbReference type="PROSITE" id="PS00675">
    <property type="entry name" value="SIGMA54_INTERACT_1"/>
    <property type="match status" value="1"/>
</dbReference>